<dbReference type="RefSeq" id="WP_066642326.1">
    <property type="nucleotide sequence ID" value="NZ_VWXL01000026.1"/>
</dbReference>
<dbReference type="PANTHER" id="PTHR43135">
    <property type="entry name" value="ALPHA-D-RIBOSE 1-METHYLPHOSPHONATE 5-TRIPHOSPHATE DIPHOSPHATASE"/>
    <property type="match status" value="1"/>
</dbReference>
<organism evidence="2 3">
    <name type="scientific">Caproicibacter fermentans</name>
    <dbReference type="NCBI Taxonomy" id="2576756"/>
    <lineage>
        <taxon>Bacteria</taxon>
        <taxon>Bacillati</taxon>
        <taxon>Bacillota</taxon>
        <taxon>Clostridia</taxon>
        <taxon>Eubacteriales</taxon>
        <taxon>Acutalibacteraceae</taxon>
        <taxon>Caproicibacter</taxon>
    </lineage>
</organism>
<name>A0A6N8HXC4_9FIRM</name>
<dbReference type="PANTHER" id="PTHR43135:SF3">
    <property type="entry name" value="ALPHA-D-RIBOSE 1-METHYLPHOSPHONATE 5-TRIPHOSPHATE DIPHOSPHATASE"/>
    <property type="match status" value="1"/>
</dbReference>
<accession>A0A6N8HXC4</accession>
<dbReference type="OrthoDB" id="9802793at2"/>
<proteinExistence type="predicted"/>
<dbReference type="InterPro" id="IPR032466">
    <property type="entry name" value="Metal_Hydrolase"/>
</dbReference>
<dbReference type="Pfam" id="PF01979">
    <property type="entry name" value="Amidohydro_1"/>
    <property type="match status" value="1"/>
</dbReference>
<dbReference type="SUPFAM" id="SSF51556">
    <property type="entry name" value="Metallo-dependent hydrolases"/>
    <property type="match status" value="1"/>
</dbReference>
<feature type="domain" description="Amidohydrolase-related" evidence="1">
    <location>
        <begin position="56"/>
        <end position="405"/>
    </location>
</feature>
<evidence type="ECO:0000313" key="2">
    <source>
        <dbReference type="EMBL" id="MVB10318.1"/>
    </source>
</evidence>
<evidence type="ECO:0000259" key="1">
    <source>
        <dbReference type="Pfam" id="PF01979"/>
    </source>
</evidence>
<dbReference type="Gene3D" id="3.40.50.10910">
    <property type="entry name" value="Amidohydrolase"/>
    <property type="match status" value="1"/>
</dbReference>
<protein>
    <submittedName>
        <fullName evidence="2">Adenine deaminase</fullName>
        <ecNumber evidence="2">3.5.4.2</ecNumber>
    </submittedName>
</protein>
<dbReference type="EC" id="3.5.4.2" evidence="2"/>
<sequence length="413" mass="44266">MSKGIANQMAAITNVRIFDGECVIPERTVTINGSQIQSVGGEAPAGATVIDGHGKTLLPGLIDSHVHTDMDGLHDALKFGVTTELEMQGRWSAKQRKEISERNDIADLRSPGMGVTPKGGHPSEYISSSGNQLIRLLCRLPFVFRTVGTPDEAVKFVDDQIAKGADYIKIFIEDGSCIGFPGLPVLDDKTLRAAVKEAHRQHKLVIVHSTTVEATQRAVNAGVDCLGHLFFDRAPTSKLLADISSSGVFIIPTLVTLSTAFGNNAAWLAADERVSSRLSEKWLDSLSRSMNVYPQGKLEEAYTAIKALRNAGVDILAGSDVSEPIPILGGLAHGASLHHELRLLVDAGLNPVEALQAATSTPARRFGLTDRGRIISGKIADLLLVDGNPLVNITDTLSIRAVWHRGVQLTSQD</sequence>
<dbReference type="GO" id="GO:0000034">
    <property type="term" value="F:adenine deaminase activity"/>
    <property type="evidence" value="ECO:0007669"/>
    <property type="project" value="UniProtKB-EC"/>
</dbReference>
<reference evidence="2 3" key="1">
    <citation type="submission" date="2019-09" db="EMBL/GenBank/DDBJ databases">
        <title>Genome sequence of Clostridium sp. EA1.</title>
        <authorList>
            <person name="Poehlein A."/>
            <person name="Bengelsdorf F.R."/>
            <person name="Daniel R."/>
        </authorList>
    </citation>
    <scope>NUCLEOTIDE SEQUENCE [LARGE SCALE GENOMIC DNA]</scope>
    <source>
        <strain evidence="2 3">EA1</strain>
    </source>
</reference>
<dbReference type="InterPro" id="IPR011059">
    <property type="entry name" value="Metal-dep_hydrolase_composite"/>
</dbReference>
<gene>
    <name evidence="2" type="primary">ade_2</name>
    <name evidence="2" type="ORF">CAFE_10010</name>
</gene>
<dbReference type="Proteomes" id="UP000469440">
    <property type="component" value="Unassembled WGS sequence"/>
</dbReference>
<dbReference type="Gene3D" id="1.20.58.520">
    <property type="entry name" value="Amidohydrolase"/>
    <property type="match status" value="1"/>
</dbReference>
<dbReference type="SUPFAM" id="SSF51338">
    <property type="entry name" value="Composite domain of metallo-dependent hydrolases"/>
    <property type="match status" value="1"/>
</dbReference>
<dbReference type="Gene3D" id="2.30.40.10">
    <property type="entry name" value="Urease, subunit C, domain 1"/>
    <property type="match status" value="1"/>
</dbReference>
<keyword evidence="2" id="KW-0378">Hydrolase</keyword>
<dbReference type="Gene3D" id="3.30.110.90">
    <property type="entry name" value="Amidohydrolase"/>
    <property type="match status" value="1"/>
</dbReference>
<dbReference type="AlphaFoldDB" id="A0A6N8HXC4"/>
<evidence type="ECO:0000313" key="3">
    <source>
        <dbReference type="Proteomes" id="UP000469440"/>
    </source>
</evidence>
<keyword evidence="3" id="KW-1185">Reference proteome</keyword>
<dbReference type="InterPro" id="IPR006680">
    <property type="entry name" value="Amidohydro-rel"/>
</dbReference>
<dbReference type="EMBL" id="VWXL01000026">
    <property type="protein sequence ID" value="MVB10318.1"/>
    <property type="molecule type" value="Genomic_DNA"/>
</dbReference>
<comment type="caution">
    <text evidence="2">The sequence shown here is derived from an EMBL/GenBank/DDBJ whole genome shotgun (WGS) entry which is preliminary data.</text>
</comment>
<dbReference type="InterPro" id="IPR051781">
    <property type="entry name" value="Metallo-dep_Hydrolase"/>
</dbReference>